<protein>
    <submittedName>
        <fullName evidence="1">Uncharacterized protein</fullName>
    </submittedName>
</protein>
<reference evidence="1 2" key="1">
    <citation type="submission" date="2024-06" db="EMBL/GenBank/DDBJ databases">
        <title>The Natural Products Discovery Center: Release of the First 8490 Sequenced Strains for Exploring Actinobacteria Biosynthetic Diversity.</title>
        <authorList>
            <person name="Kalkreuter E."/>
            <person name="Kautsar S.A."/>
            <person name="Yang D."/>
            <person name="Bader C.D."/>
            <person name="Teijaro C.N."/>
            <person name="Fluegel L."/>
            <person name="Davis C.M."/>
            <person name="Simpson J.R."/>
            <person name="Lauterbach L."/>
            <person name="Steele A.D."/>
            <person name="Gui C."/>
            <person name="Meng S."/>
            <person name="Li G."/>
            <person name="Viehrig K."/>
            <person name="Ye F."/>
            <person name="Su P."/>
            <person name="Kiefer A.F."/>
            <person name="Nichols A."/>
            <person name="Cepeda A.J."/>
            <person name="Yan W."/>
            <person name="Fan B."/>
            <person name="Jiang Y."/>
            <person name="Adhikari A."/>
            <person name="Zheng C.-J."/>
            <person name="Schuster L."/>
            <person name="Cowan T.M."/>
            <person name="Smanski M.J."/>
            <person name="Chevrette M.G."/>
            <person name="De Carvalho L.P.S."/>
            <person name="Shen B."/>
        </authorList>
    </citation>
    <scope>NUCLEOTIDE SEQUENCE [LARGE SCALE GENOMIC DNA]</scope>
    <source>
        <strain evidence="1 2">NPDC050671</strain>
    </source>
</reference>
<evidence type="ECO:0000313" key="1">
    <source>
        <dbReference type="EMBL" id="MEV0363668.1"/>
    </source>
</evidence>
<dbReference type="Proteomes" id="UP001551658">
    <property type="component" value="Unassembled WGS sequence"/>
</dbReference>
<keyword evidence="2" id="KW-1185">Reference proteome</keyword>
<accession>A0ABV3F7Q4</accession>
<proteinExistence type="predicted"/>
<dbReference type="EMBL" id="JBFAIH010000006">
    <property type="protein sequence ID" value="MEV0363668.1"/>
    <property type="molecule type" value="Genomic_DNA"/>
</dbReference>
<gene>
    <name evidence="1" type="ORF">AB0H72_13280</name>
</gene>
<sequence length="55" mass="5961">MPGPVAVTAMTALDPLRVWENADCTGREQRLAGGRWAHLAGGLKFNPKSLSFDSY</sequence>
<evidence type="ECO:0000313" key="2">
    <source>
        <dbReference type="Proteomes" id="UP001551658"/>
    </source>
</evidence>
<name>A0ABV3F7Q4_9NOCA</name>
<comment type="caution">
    <text evidence="1">The sequence shown here is derived from an EMBL/GenBank/DDBJ whole genome shotgun (WGS) entry which is preliminary data.</text>
</comment>
<organism evidence="1 2">
    <name type="scientific">Nocardia fusca</name>
    <dbReference type="NCBI Taxonomy" id="941183"/>
    <lineage>
        <taxon>Bacteria</taxon>
        <taxon>Bacillati</taxon>
        <taxon>Actinomycetota</taxon>
        <taxon>Actinomycetes</taxon>
        <taxon>Mycobacteriales</taxon>
        <taxon>Nocardiaceae</taxon>
        <taxon>Nocardia</taxon>
    </lineage>
</organism>
<dbReference type="RefSeq" id="WP_357978080.1">
    <property type="nucleotide sequence ID" value="NZ_JBFAIH010000006.1"/>
</dbReference>